<keyword evidence="5" id="KW-1185">Reference proteome</keyword>
<dbReference type="PANTHER" id="PTHR36853">
    <property type="entry name" value="EXPRESSED PROTEIN"/>
    <property type="match status" value="1"/>
</dbReference>
<accession>A0ABR4BHA1</accession>
<dbReference type="InterPro" id="IPR053065">
    <property type="entry name" value="Archenteron_Induction-Rel"/>
</dbReference>
<dbReference type="Proteomes" id="UP001590951">
    <property type="component" value="Unassembled WGS sequence"/>
</dbReference>
<name>A0ABR4BHA1_9LECA</name>
<comment type="caution">
    <text evidence="4">The sequence shown here is derived from an EMBL/GenBank/DDBJ whole genome shotgun (WGS) entry which is preliminary data.</text>
</comment>
<gene>
    <name evidence="4" type="ORF">ABVK25_002244</name>
</gene>
<organism evidence="4 5">
    <name type="scientific">Lepraria finkii</name>
    <dbReference type="NCBI Taxonomy" id="1340010"/>
    <lineage>
        <taxon>Eukaryota</taxon>
        <taxon>Fungi</taxon>
        <taxon>Dikarya</taxon>
        <taxon>Ascomycota</taxon>
        <taxon>Pezizomycotina</taxon>
        <taxon>Lecanoromycetes</taxon>
        <taxon>OSLEUM clade</taxon>
        <taxon>Lecanoromycetidae</taxon>
        <taxon>Lecanorales</taxon>
        <taxon>Lecanorineae</taxon>
        <taxon>Stereocaulaceae</taxon>
        <taxon>Lepraria</taxon>
    </lineage>
</organism>
<protein>
    <recommendedName>
        <fullName evidence="3">Vacuolar sorting protein Vps3844 N-terminal domain-containing protein</fullName>
    </recommendedName>
</protein>
<evidence type="ECO:0000256" key="1">
    <source>
        <dbReference type="SAM" id="MobiDB-lite"/>
    </source>
</evidence>
<feature type="chain" id="PRO_5047325931" description="Vacuolar sorting protein Vps3844 N-terminal domain-containing protein" evidence="2">
    <location>
        <begin position="22"/>
        <end position="307"/>
    </location>
</feature>
<evidence type="ECO:0000259" key="3">
    <source>
        <dbReference type="Pfam" id="PF21656"/>
    </source>
</evidence>
<feature type="domain" description="Vacuolar sorting protein Vps3844 N-terminal" evidence="3">
    <location>
        <begin position="40"/>
        <end position="140"/>
    </location>
</feature>
<proteinExistence type="predicted"/>
<dbReference type="PANTHER" id="PTHR36853:SF1">
    <property type="entry name" value="DUF3844 DOMAIN-CONTAINING PROTEIN"/>
    <property type="match status" value="1"/>
</dbReference>
<dbReference type="EMBL" id="JBHFEH010000005">
    <property type="protein sequence ID" value="KAL2057191.1"/>
    <property type="molecule type" value="Genomic_DNA"/>
</dbReference>
<dbReference type="Pfam" id="PF21656">
    <property type="entry name" value="DUF6859"/>
    <property type="match status" value="1"/>
</dbReference>
<dbReference type="InterPro" id="IPR049205">
    <property type="entry name" value="Vps3844_N"/>
</dbReference>
<feature type="signal peptide" evidence="2">
    <location>
        <begin position="1"/>
        <end position="21"/>
    </location>
</feature>
<feature type="region of interest" description="Disordered" evidence="1">
    <location>
        <begin position="285"/>
        <end position="307"/>
    </location>
</feature>
<sequence length="307" mass="34035">MKLIAGLSWAGTALQASLVSAEALVYTSDTSPLPLKESLPSIFPNTARLLFAQRLGLSQYHSLEGADETTLNVLNTYGGKQQHIFSHEERTRSIDKILLIVDGVANPEDIFDHSVRPAVTIQSQPSTSQNRQLALDFLEQDQHSRSKEHNLCQLRFPSSSTLRGGLSSSRMESHNCGQWNEHMTHDTNGASQKPQLSMYKDLYKSLGSGVYGHTTILHVSTLQDLSPNDGERYTTALSDLKTFIKHFHQPNSHVSSTIVIMPANSKPAKRSITSPYGTYVKPLTARQQPEEPLSSPLHPTYPRTLHP</sequence>
<keyword evidence="2" id="KW-0732">Signal</keyword>
<evidence type="ECO:0000256" key="2">
    <source>
        <dbReference type="SAM" id="SignalP"/>
    </source>
</evidence>
<evidence type="ECO:0000313" key="5">
    <source>
        <dbReference type="Proteomes" id="UP001590951"/>
    </source>
</evidence>
<evidence type="ECO:0000313" key="4">
    <source>
        <dbReference type="EMBL" id="KAL2057191.1"/>
    </source>
</evidence>
<reference evidence="4 5" key="1">
    <citation type="submission" date="2024-09" db="EMBL/GenBank/DDBJ databases">
        <title>Rethinking Asexuality: The Enigmatic Case of Functional Sexual Genes in Lepraria (Stereocaulaceae).</title>
        <authorList>
            <person name="Doellman M."/>
            <person name="Sun Y."/>
            <person name="Barcenas-Pena A."/>
            <person name="Lumbsch H.T."/>
            <person name="Grewe F."/>
        </authorList>
    </citation>
    <scope>NUCLEOTIDE SEQUENCE [LARGE SCALE GENOMIC DNA]</scope>
    <source>
        <strain evidence="4 5">Grewe 0041</strain>
    </source>
</reference>